<accession>A0ABY4SC46</accession>
<dbReference type="EMBL" id="CP097636">
    <property type="protein sequence ID" value="URI09477.1"/>
    <property type="molecule type" value="Genomic_DNA"/>
</dbReference>
<reference evidence="1" key="1">
    <citation type="submission" date="2022-05" db="EMBL/GenBank/DDBJ databases">
        <title>An RpoN-dependent PEP-CTERM gene is involved in floc formation of an Aquincola tertiaricarbonis strain.</title>
        <authorList>
            <person name="Qiu D."/>
            <person name="Xia M."/>
        </authorList>
    </citation>
    <scope>NUCLEOTIDE SEQUENCE</scope>
    <source>
        <strain evidence="1">RN12</strain>
    </source>
</reference>
<dbReference type="Gene3D" id="1.20.910.10">
    <property type="entry name" value="Heme oxygenase-like"/>
    <property type="match status" value="1"/>
</dbReference>
<organism evidence="1 2">
    <name type="scientific">Aquincola tertiaricarbonis</name>
    <dbReference type="NCBI Taxonomy" id="391953"/>
    <lineage>
        <taxon>Bacteria</taxon>
        <taxon>Pseudomonadati</taxon>
        <taxon>Pseudomonadota</taxon>
        <taxon>Betaproteobacteria</taxon>
        <taxon>Burkholderiales</taxon>
        <taxon>Sphaerotilaceae</taxon>
        <taxon>Aquincola</taxon>
    </lineage>
</organism>
<dbReference type="RefSeq" id="WP_250197705.1">
    <property type="nucleotide sequence ID" value="NZ_CP097636.1"/>
</dbReference>
<name>A0ABY4SC46_AQUTE</name>
<dbReference type="CDD" id="cd19166">
    <property type="entry name" value="HemeO-bac"/>
    <property type="match status" value="1"/>
</dbReference>
<proteinExistence type="predicted"/>
<dbReference type="SUPFAM" id="SSF48613">
    <property type="entry name" value="Heme oxygenase-like"/>
    <property type="match status" value="1"/>
</dbReference>
<evidence type="ECO:0000313" key="1">
    <source>
        <dbReference type="EMBL" id="URI09477.1"/>
    </source>
</evidence>
<dbReference type="InterPro" id="IPR016084">
    <property type="entry name" value="Haem_Oase-like_multi-hlx"/>
</dbReference>
<evidence type="ECO:0000313" key="2">
    <source>
        <dbReference type="Proteomes" id="UP001056201"/>
    </source>
</evidence>
<dbReference type="Pfam" id="PF01126">
    <property type="entry name" value="Heme_oxygenase"/>
    <property type="match status" value="1"/>
</dbReference>
<protein>
    <submittedName>
        <fullName evidence="1">Biliverdin-producing heme oxygenase</fullName>
    </submittedName>
</protein>
<sequence>MLSTPAVSVSLHARLREATSHAHQQLESLLGLLDSPMSYTRFVAVLMRFHGFHRVWEPALERTLGDAAFTGPRRRLTLIEHDLRALDIDDLDIEALPIVPEAAQLCRTLDGALGSLYVMEGSTLGGRVITRRLLEDADWCPEEGLLYFHPYGDLTGERWRQTLALLDLVPVERHEAVVEGALETFALLLQWLEPAVVASHPRDDDTPSEWGVAL</sequence>
<gene>
    <name evidence="1" type="ORF">MW290_28370</name>
</gene>
<keyword evidence="2" id="KW-1185">Reference proteome</keyword>
<dbReference type="Proteomes" id="UP001056201">
    <property type="component" value="Chromosome 2"/>
</dbReference>
<dbReference type="InterPro" id="IPR016053">
    <property type="entry name" value="Haem_Oase-like"/>
</dbReference>